<dbReference type="GO" id="GO:0006826">
    <property type="term" value="P:iron ion transport"/>
    <property type="evidence" value="ECO:0007669"/>
    <property type="project" value="UniProtKB-KW"/>
</dbReference>
<evidence type="ECO:0000259" key="14">
    <source>
        <dbReference type="Pfam" id="PF00593"/>
    </source>
</evidence>
<dbReference type="InterPro" id="IPR039426">
    <property type="entry name" value="TonB-dep_rcpt-like"/>
</dbReference>
<evidence type="ECO:0000256" key="8">
    <source>
        <dbReference type="ARBA" id="ARBA00023077"/>
    </source>
</evidence>
<name>A0A7W7B3Y3_9SPHN</name>
<dbReference type="AlphaFoldDB" id="A0A7W7B3Y3"/>
<keyword evidence="8 12" id="KW-0798">TonB box</keyword>
<keyword evidence="6" id="KW-0408">Iron</keyword>
<dbReference type="RefSeq" id="WP_184069562.1">
    <property type="nucleotide sequence ID" value="NZ_JACHNZ010000025.1"/>
</dbReference>
<evidence type="ECO:0000256" key="1">
    <source>
        <dbReference type="ARBA" id="ARBA00004571"/>
    </source>
</evidence>
<evidence type="ECO:0000256" key="12">
    <source>
        <dbReference type="RuleBase" id="RU003357"/>
    </source>
</evidence>
<keyword evidence="3 11" id="KW-1134">Transmembrane beta strand</keyword>
<dbReference type="PANTHER" id="PTHR32552:SF81">
    <property type="entry name" value="TONB-DEPENDENT OUTER MEMBRANE RECEPTOR"/>
    <property type="match status" value="1"/>
</dbReference>
<gene>
    <name evidence="16" type="ORF">GGQ98_002285</name>
</gene>
<comment type="similarity">
    <text evidence="11 12">Belongs to the TonB-dependent receptor family.</text>
</comment>
<dbReference type="Gene3D" id="2.40.170.20">
    <property type="entry name" value="TonB-dependent receptor, beta-barrel domain"/>
    <property type="match status" value="1"/>
</dbReference>
<evidence type="ECO:0000256" key="4">
    <source>
        <dbReference type="ARBA" id="ARBA00022496"/>
    </source>
</evidence>
<keyword evidence="5 11" id="KW-0812">Transmembrane</keyword>
<feature type="domain" description="TonB-dependent receptor-like beta-barrel" evidence="14">
    <location>
        <begin position="267"/>
        <end position="689"/>
    </location>
</feature>
<evidence type="ECO:0000313" key="17">
    <source>
        <dbReference type="Proteomes" id="UP000566324"/>
    </source>
</evidence>
<proteinExistence type="inferred from homology"/>
<keyword evidence="4" id="KW-0410">Iron transport</keyword>
<evidence type="ECO:0000259" key="15">
    <source>
        <dbReference type="Pfam" id="PF07715"/>
    </source>
</evidence>
<evidence type="ECO:0000256" key="6">
    <source>
        <dbReference type="ARBA" id="ARBA00023004"/>
    </source>
</evidence>
<protein>
    <submittedName>
        <fullName evidence="16">Iron complex outermembrane receptor protein</fullName>
    </submittedName>
</protein>
<reference evidence="16 17" key="1">
    <citation type="submission" date="2020-08" db="EMBL/GenBank/DDBJ databases">
        <title>Genomic Encyclopedia of Type Strains, Phase IV (KMG-IV): sequencing the most valuable type-strain genomes for metagenomic binning, comparative biology and taxonomic classification.</title>
        <authorList>
            <person name="Goeker M."/>
        </authorList>
    </citation>
    <scope>NUCLEOTIDE SEQUENCE [LARGE SCALE GENOMIC DNA]</scope>
    <source>
        <strain evidence="16 17">DSM 17328</strain>
    </source>
</reference>
<keyword evidence="2 11" id="KW-0813">Transport</keyword>
<dbReference type="Pfam" id="PF07715">
    <property type="entry name" value="Plug"/>
    <property type="match status" value="1"/>
</dbReference>
<feature type="signal peptide" evidence="13">
    <location>
        <begin position="1"/>
        <end position="33"/>
    </location>
</feature>
<evidence type="ECO:0000256" key="7">
    <source>
        <dbReference type="ARBA" id="ARBA00023065"/>
    </source>
</evidence>
<evidence type="ECO:0000256" key="3">
    <source>
        <dbReference type="ARBA" id="ARBA00022452"/>
    </source>
</evidence>
<comment type="caution">
    <text evidence="16">The sequence shown here is derived from an EMBL/GenBank/DDBJ whole genome shotgun (WGS) entry which is preliminary data.</text>
</comment>
<evidence type="ECO:0000256" key="2">
    <source>
        <dbReference type="ARBA" id="ARBA00022448"/>
    </source>
</evidence>
<keyword evidence="17" id="KW-1185">Reference proteome</keyword>
<feature type="chain" id="PRO_5031087908" evidence="13">
    <location>
        <begin position="34"/>
        <end position="732"/>
    </location>
</feature>
<evidence type="ECO:0000256" key="10">
    <source>
        <dbReference type="ARBA" id="ARBA00023237"/>
    </source>
</evidence>
<dbReference type="GO" id="GO:0009279">
    <property type="term" value="C:cell outer membrane"/>
    <property type="evidence" value="ECO:0007669"/>
    <property type="project" value="UniProtKB-SubCell"/>
</dbReference>
<evidence type="ECO:0000256" key="9">
    <source>
        <dbReference type="ARBA" id="ARBA00023136"/>
    </source>
</evidence>
<dbReference type="Proteomes" id="UP000566324">
    <property type="component" value="Unassembled WGS sequence"/>
</dbReference>
<evidence type="ECO:0000256" key="11">
    <source>
        <dbReference type="PROSITE-ProRule" id="PRU01360"/>
    </source>
</evidence>
<keyword evidence="10 11" id="KW-0998">Cell outer membrane</keyword>
<evidence type="ECO:0000313" key="16">
    <source>
        <dbReference type="EMBL" id="MBB4632658.1"/>
    </source>
</evidence>
<comment type="subcellular location">
    <subcellularLocation>
        <location evidence="1 11">Cell outer membrane</location>
        <topology evidence="1 11">Multi-pass membrane protein</topology>
    </subcellularLocation>
</comment>
<dbReference type="PANTHER" id="PTHR32552">
    <property type="entry name" value="FERRICHROME IRON RECEPTOR-RELATED"/>
    <property type="match status" value="1"/>
</dbReference>
<evidence type="ECO:0000256" key="13">
    <source>
        <dbReference type="SAM" id="SignalP"/>
    </source>
</evidence>
<evidence type="ECO:0000256" key="5">
    <source>
        <dbReference type="ARBA" id="ARBA00022692"/>
    </source>
</evidence>
<keyword evidence="7" id="KW-0406">Ion transport</keyword>
<dbReference type="SUPFAM" id="SSF56935">
    <property type="entry name" value="Porins"/>
    <property type="match status" value="1"/>
</dbReference>
<dbReference type="InterPro" id="IPR000531">
    <property type="entry name" value="Beta-barrel_TonB"/>
</dbReference>
<sequence length="732" mass="79991">MTTRPKSKGRDIAMRIGASTAVIAGALSAPATAQPVDAAEGSVVEHAADIIVTARKREESLLEIPESIVALSQDTIERANIKTLDDIGFAVPNLSLSVRTDGVPNAAIRGVGSFGNTQGVGFYLDDIQLFSDASARFGDVERIEILKGPQGTLYGGSNIGGAVRFVAVRPSSAEFSGRIKGVAGEQDIRDLEATLNIPLSPDWAVRLFGYTVSDNGYLNNSNPPRVNGGRGTSSRHLGRSEETGVRVAIAGALAPGLDLYASVRWNDLDAPNNPWGLEPDNDFEYPNARNFSFNPRLYRETVAGTLELNYDMGGAALTSLTSYTDTSLEENMDLDISPEYVVDLHRPKDYKIFTQELRLTSQGSGPFEWLAGLYHLHYKEDTDATLFLYDSGDVLGGGGIPTPEQEQSFLGIPFEDRLRDRKQYAAFATASYRFGALEVGGGVRVDHWKVYTINRDSGFDGTQSKTEFLPRLSLAYYLNDEDANIYATASRGFEPGGFNLTNFGGVNELFGYGAEKTTNYELGFKGQFFDRKVLFTTAVFLIEYTDRQFELQTTDPDGNIVEGILNAGDSRQYGAEFDLNWFATEHLTAALSGGIVKAEWKNGTVLDNGTDISGLRPPYMKTSSLVGSLSYDQPVSDDWNIQARVQVSYNGKFQIDLPNNYQNPSHTLVNMRLGVASEKIDVALNVENLLNKKHYTDATLFPNFNPFIPQPSIVIGTLGQPRLITGSVSVKF</sequence>
<dbReference type="InterPro" id="IPR036942">
    <property type="entry name" value="Beta-barrel_TonB_sf"/>
</dbReference>
<keyword evidence="13" id="KW-0732">Signal</keyword>
<feature type="domain" description="TonB-dependent receptor plug" evidence="15">
    <location>
        <begin position="62"/>
        <end position="162"/>
    </location>
</feature>
<dbReference type="InterPro" id="IPR012910">
    <property type="entry name" value="Plug_dom"/>
</dbReference>
<organism evidence="16 17">
    <name type="scientific">Sphingosinicella soli</name>
    <dbReference type="NCBI Taxonomy" id="333708"/>
    <lineage>
        <taxon>Bacteria</taxon>
        <taxon>Pseudomonadati</taxon>
        <taxon>Pseudomonadota</taxon>
        <taxon>Alphaproteobacteria</taxon>
        <taxon>Sphingomonadales</taxon>
        <taxon>Sphingosinicellaceae</taxon>
        <taxon>Sphingosinicella</taxon>
    </lineage>
</organism>
<dbReference type="PROSITE" id="PS52016">
    <property type="entry name" value="TONB_DEPENDENT_REC_3"/>
    <property type="match status" value="1"/>
</dbReference>
<dbReference type="EMBL" id="JACHNZ010000025">
    <property type="protein sequence ID" value="MBB4632658.1"/>
    <property type="molecule type" value="Genomic_DNA"/>
</dbReference>
<dbReference type="Pfam" id="PF00593">
    <property type="entry name" value="TonB_dep_Rec_b-barrel"/>
    <property type="match status" value="1"/>
</dbReference>
<keyword evidence="16" id="KW-0675">Receptor</keyword>
<keyword evidence="9 11" id="KW-0472">Membrane</keyword>
<accession>A0A7W7B3Y3</accession>